<name>A0A0F9LHH0_9ZZZZ</name>
<evidence type="ECO:0000256" key="1">
    <source>
        <dbReference type="SAM" id="MobiDB-lite"/>
    </source>
</evidence>
<evidence type="ECO:0000256" key="2">
    <source>
        <dbReference type="SAM" id="Phobius"/>
    </source>
</evidence>
<reference evidence="3" key="1">
    <citation type="journal article" date="2015" name="Nature">
        <title>Complex archaea that bridge the gap between prokaryotes and eukaryotes.</title>
        <authorList>
            <person name="Spang A."/>
            <person name="Saw J.H."/>
            <person name="Jorgensen S.L."/>
            <person name="Zaremba-Niedzwiedzka K."/>
            <person name="Martijn J."/>
            <person name="Lind A.E."/>
            <person name="van Eijk R."/>
            <person name="Schleper C."/>
            <person name="Guy L."/>
            <person name="Ettema T.J."/>
        </authorList>
    </citation>
    <scope>NUCLEOTIDE SEQUENCE</scope>
</reference>
<sequence>MDLSLETFLLIGFAMLFGGGIAVVLGLVFTKKIASKPKQHADWLTRNQLETLEVIRKDGRSGIPLWHTDINLTTIHSLAKRGLVDSRKHFDVVITRAGKARLRQPWPSVQPTGDQEDVEITPGEDQ</sequence>
<keyword evidence="2" id="KW-0472">Membrane</keyword>
<accession>A0A0F9LHH0</accession>
<dbReference type="EMBL" id="LAZR01007228">
    <property type="protein sequence ID" value="KKM86596.1"/>
    <property type="molecule type" value="Genomic_DNA"/>
</dbReference>
<proteinExistence type="predicted"/>
<evidence type="ECO:0000313" key="3">
    <source>
        <dbReference type="EMBL" id="KKM86596.1"/>
    </source>
</evidence>
<protein>
    <submittedName>
        <fullName evidence="3">Uncharacterized protein</fullName>
    </submittedName>
</protein>
<feature type="transmembrane region" description="Helical" evidence="2">
    <location>
        <begin position="6"/>
        <end position="29"/>
    </location>
</feature>
<comment type="caution">
    <text evidence="3">The sequence shown here is derived from an EMBL/GenBank/DDBJ whole genome shotgun (WGS) entry which is preliminary data.</text>
</comment>
<organism evidence="3">
    <name type="scientific">marine sediment metagenome</name>
    <dbReference type="NCBI Taxonomy" id="412755"/>
    <lineage>
        <taxon>unclassified sequences</taxon>
        <taxon>metagenomes</taxon>
        <taxon>ecological metagenomes</taxon>
    </lineage>
</organism>
<dbReference type="AlphaFoldDB" id="A0A0F9LHH0"/>
<feature type="compositionally biased region" description="Acidic residues" evidence="1">
    <location>
        <begin position="114"/>
        <end position="126"/>
    </location>
</feature>
<gene>
    <name evidence="3" type="ORF">LCGC14_1277330</name>
</gene>
<keyword evidence="2" id="KW-0812">Transmembrane</keyword>
<keyword evidence="2" id="KW-1133">Transmembrane helix</keyword>
<feature type="region of interest" description="Disordered" evidence="1">
    <location>
        <begin position="103"/>
        <end position="126"/>
    </location>
</feature>